<dbReference type="OrthoDB" id="4772279at2759"/>
<gene>
    <name evidence="3" type="ORF">LSUE1_G010048</name>
</gene>
<dbReference type="AlphaFoldDB" id="A0A8T9C1L9"/>
<protein>
    <submittedName>
        <fullName evidence="3">Uncharacterized protein</fullName>
    </submittedName>
</protein>
<name>A0A8T9C1L9_9HELO</name>
<accession>A0A8T9C1L9</accession>
<evidence type="ECO:0000256" key="2">
    <source>
        <dbReference type="SAM" id="Phobius"/>
    </source>
</evidence>
<reference evidence="3 4" key="1">
    <citation type="submission" date="2018-05" db="EMBL/GenBank/DDBJ databases">
        <title>Genome sequencing and assembly of the regulated plant pathogen Lachnellula willkommii and related sister species for the development of diagnostic species identification markers.</title>
        <authorList>
            <person name="Giroux E."/>
            <person name="Bilodeau G."/>
        </authorList>
    </citation>
    <scope>NUCLEOTIDE SEQUENCE [LARGE SCALE GENOMIC DNA]</scope>
    <source>
        <strain evidence="3 4">CBS 268.59</strain>
    </source>
</reference>
<feature type="transmembrane region" description="Helical" evidence="2">
    <location>
        <begin position="12"/>
        <end position="29"/>
    </location>
</feature>
<proteinExistence type="predicted"/>
<evidence type="ECO:0000313" key="3">
    <source>
        <dbReference type="EMBL" id="TVY65762.1"/>
    </source>
</evidence>
<keyword evidence="4" id="KW-1185">Reference proteome</keyword>
<comment type="caution">
    <text evidence="3">The sequence shown here is derived from an EMBL/GenBank/DDBJ whole genome shotgun (WGS) entry which is preliminary data.</text>
</comment>
<keyword evidence="2" id="KW-1133">Transmembrane helix</keyword>
<evidence type="ECO:0000313" key="4">
    <source>
        <dbReference type="Proteomes" id="UP000469558"/>
    </source>
</evidence>
<evidence type="ECO:0000256" key="1">
    <source>
        <dbReference type="SAM" id="MobiDB-lite"/>
    </source>
</evidence>
<feature type="region of interest" description="Disordered" evidence="1">
    <location>
        <begin position="141"/>
        <end position="208"/>
    </location>
</feature>
<keyword evidence="2" id="KW-0472">Membrane</keyword>
<dbReference type="Proteomes" id="UP000469558">
    <property type="component" value="Unassembled WGS sequence"/>
</dbReference>
<sequence length="238" mass="27478">MTIWNMSKLRVMSSFPIIMLIYAIIIRSISIQRRRRDDSDIVNTHSSYPITRPRTPVFHGTYNEDFVSMLENELNHIVTQQIWRQRKYCDAADEWPIGHTPPEIKEKCAAEVKAMTEQWNASDTESDVVSSPPISDQISETTLGNISEENEEENATGTRLGKRRRGTTSDNNKEEDISVTILHKRQRRSTCEDNEEENGTIRISENNEVEKDQATMKNIPFKSLEAFITVKKRMNSDI</sequence>
<dbReference type="EMBL" id="QGMK01001610">
    <property type="protein sequence ID" value="TVY65762.1"/>
    <property type="molecule type" value="Genomic_DNA"/>
</dbReference>
<keyword evidence="2" id="KW-0812">Transmembrane</keyword>
<organism evidence="3 4">
    <name type="scientific">Lachnellula suecica</name>
    <dbReference type="NCBI Taxonomy" id="602035"/>
    <lineage>
        <taxon>Eukaryota</taxon>
        <taxon>Fungi</taxon>
        <taxon>Dikarya</taxon>
        <taxon>Ascomycota</taxon>
        <taxon>Pezizomycotina</taxon>
        <taxon>Leotiomycetes</taxon>
        <taxon>Helotiales</taxon>
        <taxon>Lachnaceae</taxon>
        <taxon>Lachnellula</taxon>
    </lineage>
</organism>